<evidence type="ECO:0000313" key="1">
    <source>
        <dbReference type="EMBL" id="EFP86157.2"/>
    </source>
</evidence>
<dbReference type="InParanoid" id="E3KPD2"/>
<reference key="1">
    <citation type="submission" date="2007-01" db="EMBL/GenBank/DDBJ databases">
        <title>The Genome Sequence of Puccinia graminis f. sp. tritici Strain CRL 75-36-700-3.</title>
        <authorList>
            <consortium name="The Broad Institute Genome Sequencing Platform"/>
            <person name="Birren B."/>
            <person name="Lander E."/>
            <person name="Galagan J."/>
            <person name="Nusbaum C."/>
            <person name="Devon K."/>
            <person name="Cuomo C."/>
            <person name="Jaffe D."/>
            <person name="Butler J."/>
            <person name="Alvarez P."/>
            <person name="Gnerre S."/>
            <person name="Grabherr M."/>
            <person name="Mauceli E."/>
            <person name="Brockman W."/>
            <person name="Young S."/>
            <person name="LaButti K."/>
            <person name="Sykes S."/>
            <person name="DeCaprio D."/>
            <person name="Crawford M."/>
            <person name="Koehrsen M."/>
            <person name="Engels R."/>
            <person name="Montgomery P."/>
            <person name="Pearson M."/>
            <person name="Howarth C."/>
            <person name="Larson L."/>
            <person name="White J."/>
            <person name="Zeng Q."/>
            <person name="Kodira C."/>
            <person name="Yandava C."/>
            <person name="Alvarado L."/>
            <person name="O'Leary S."/>
            <person name="Szabo L."/>
            <person name="Dean R."/>
            <person name="Schein J."/>
        </authorList>
    </citation>
    <scope>NUCLEOTIDE SEQUENCE</scope>
    <source>
        <strain>CRL 75-36-700-3</strain>
    </source>
</reference>
<protein>
    <submittedName>
        <fullName evidence="1">Uncharacterized protein</fullName>
    </submittedName>
</protein>
<dbReference type="OrthoDB" id="2497191at2759"/>
<organism evidence="1 2">
    <name type="scientific">Puccinia graminis f. sp. tritici (strain CRL 75-36-700-3 / race SCCL)</name>
    <name type="common">Black stem rust fungus</name>
    <dbReference type="NCBI Taxonomy" id="418459"/>
    <lineage>
        <taxon>Eukaryota</taxon>
        <taxon>Fungi</taxon>
        <taxon>Dikarya</taxon>
        <taxon>Basidiomycota</taxon>
        <taxon>Pucciniomycotina</taxon>
        <taxon>Pucciniomycetes</taxon>
        <taxon>Pucciniales</taxon>
        <taxon>Pucciniaceae</taxon>
        <taxon>Puccinia</taxon>
    </lineage>
</organism>
<sequence>MFVSSSLYTSTGGVMGSSSGPNTSYLPTYLGLCIPGMYASRPLWFSSVHPGGAYDQSVAIERGHRSSDLLEQISVKEGSIRGGLDRPSSQKNQIPERRKHAIRKSKTLLSDYKTEFPVYVVGPSTTFGRLIDKLAEEHSLTPQMEKITALNEDLMELLPYESHINQMFDFIKWNTDQKQNPNIYTASSIIQEFQRKVRIFAKLRLLKLGDYDSNESYWKIGQLLLPALQFPSTQRSRLEAEKQLQAVAGSVLDGVKELMTKYNTEAELMKWEYHELDWINTWRYTFKVVDLLLRNGFINQEKFLIFSQDQELAKLVVVSFINLIEKRPSWLQLKAKTDFGNLDNTSKEIDDDMRRVIEEPYSKRAMRHWKNSGSTDFKSFEESLVSGFSRKERSLRNGIERGSSDEYSAFKPQQHYIMKTEKSLSPGYRSHDNGVWNYDRLSQLTRVFRELMDRLTGDTSWSREIRSRIIGNWVVNSDKVMALHKNLVELSHYQVPLVGTFQDVKRTRNISQFPNIYMASNLIEECQKKIEILTKLRLLELGQHDSDVSYHRLIKSLLPTFKFPVDLSGESFQLEVKNNLEDVSTKILGNVKTLLTTDGLESELSKWTRSQRNWHLTCGFAFAVVDSLSENDFINPKKIKRFLQEKAIAKVVLDYSKSIWRQDTGARDYSQQGPWSELNTSFKSEQNCIFLPS</sequence>
<dbReference type="VEuPathDB" id="FungiDB:PGTG_12113"/>
<dbReference type="HOGENOM" id="CLU_415680_0_0_1"/>
<name>E3KPD2_PUCGT</name>
<dbReference type="RefSeq" id="XP_003330576.2">
    <property type="nucleotide sequence ID" value="XM_003330528.2"/>
</dbReference>
<dbReference type="KEGG" id="pgr:PGTG_12113"/>
<keyword evidence="2" id="KW-1185">Reference proteome</keyword>
<evidence type="ECO:0000313" key="2">
    <source>
        <dbReference type="Proteomes" id="UP000008783"/>
    </source>
</evidence>
<dbReference type="EMBL" id="DS178298">
    <property type="protein sequence ID" value="EFP86157.2"/>
    <property type="molecule type" value="Genomic_DNA"/>
</dbReference>
<proteinExistence type="predicted"/>
<dbReference type="AlphaFoldDB" id="E3KPD2"/>
<reference evidence="2" key="2">
    <citation type="journal article" date="2011" name="Proc. Natl. Acad. Sci. U.S.A.">
        <title>Obligate biotrophy features unraveled by the genomic analysis of rust fungi.</title>
        <authorList>
            <person name="Duplessis S."/>
            <person name="Cuomo C.A."/>
            <person name="Lin Y.-C."/>
            <person name="Aerts A."/>
            <person name="Tisserant E."/>
            <person name="Veneault-Fourrey C."/>
            <person name="Joly D.L."/>
            <person name="Hacquard S."/>
            <person name="Amselem J."/>
            <person name="Cantarel B.L."/>
            <person name="Chiu R."/>
            <person name="Coutinho P.M."/>
            <person name="Feau N."/>
            <person name="Field M."/>
            <person name="Frey P."/>
            <person name="Gelhaye E."/>
            <person name="Goldberg J."/>
            <person name="Grabherr M.G."/>
            <person name="Kodira C.D."/>
            <person name="Kohler A."/>
            <person name="Kuees U."/>
            <person name="Lindquist E.A."/>
            <person name="Lucas S.M."/>
            <person name="Mago R."/>
            <person name="Mauceli E."/>
            <person name="Morin E."/>
            <person name="Murat C."/>
            <person name="Pangilinan J.L."/>
            <person name="Park R."/>
            <person name="Pearson M."/>
            <person name="Quesneville H."/>
            <person name="Rouhier N."/>
            <person name="Sakthikumar S."/>
            <person name="Salamov A.A."/>
            <person name="Schmutz J."/>
            <person name="Selles B."/>
            <person name="Shapiro H."/>
            <person name="Tanguay P."/>
            <person name="Tuskan G.A."/>
            <person name="Henrissat B."/>
            <person name="Van de Peer Y."/>
            <person name="Rouze P."/>
            <person name="Ellis J.G."/>
            <person name="Dodds P.N."/>
            <person name="Schein J.E."/>
            <person name="Zhong S."/>
            <person name="Hamelin R.C."/>
            <person name="Grigoriev I.V."/>
            <person name="Szabo L.J."/>
            <person name="Martin F."/>
        </authorList>
    </citation>
    <scope>NUCLEOTIDE SEQUENCE [LARGE SCALE GENOMIC DNA]</scope>
    <source>
        <strain evidence="2">CRL 75-36-700-3 / race SCCL</strain>
    </source>
</reference>
<dbReference type="Proteomes" id="UP000008783">
    <property type="component" value="Unassembled WGS sequence"/>
</dbReference>
<gene>
    <name evidence="1" type="ORF">PGTG_12113</name>
</gene>
<dbReference type="GeneID" id="10540166"/>
<accession>E3KPD2</accession>